<evidence type="ECO:0000313" key="6">
    <source>
        <dbReference type="Proteomes" id="UP001218218"/>
    </source>
</evidence>
<protein>
    <submittedName>
        <fullName evidence="5">NAD-P-binding protein</fullName>
    </submittedName>
</protein>
<dbReference type="PRINTS" id="PR00080">
    <property type="entry name" value="SDRFAMILY"/>
</dbReference>
<sequence>MSSSRIWLITGANSGLGLALTQHVLAQGDQVIAAVRKVSSIPASIKAAKPLVLDLNASDSEIKQAGAEALKIYGRIDVLVNNAGYALTGYTEELDDEAIKTQFQTNFFGAISLTQSLLPAFREQKSGHILNISSIAAVAGGAPFGLYNASKAALEAATEALSIELAPFNIRVLIIEPGFFATNFFAAAGVNSARPERVTGAYPDTSKVPEQYVARHLALKQVGDMNKAAARMFEVVSGTGLAKDFVDGGLRDFVRVPLGPDSGTRFGAKLQLLSENVEATRAIWNSTDMDEEKLQEFAKQT</sequence>
<dbReference type="InterPro" id="IPR051911">
    <property type="entry name" value="SDR_oxidoreductase"/>
</dbReference>
<evidence type="ECO:0000313" key="5">
    <source>
        <dbReference type="EMBL" id="KAJ7354637.1"/>
    </source>
</evidence>
<proteinExistence type="inferred from homology"/>
<gene>
    <name evidence="5" type="ORF">DFH08DRAFT_691840</name>
</gene>
<dbReference type="InterPro" id="IPR036291">
    <property type="entry name" value="NAD(P)-bd_dom_sf"/>
</dbReference>
<feature type="chain" id="PRO_5042002194" evidence="4">
    <location>
        <begin position="20"/>
        <end position="301"/>
    </location>
</feature>
<evidence type="ECO:0000256" key="3">
    <source>
        <dbReference type="RuleBase" id="RU000363"/>
    </source>
</evidence>
<dbReference type="AlphaFoldDB" id="A0AAD7ACQ0"/>
<dbReference type="InterPro" id="IPR002347">
    <property type="entry name" value="SDR_fam"/>
</dbReference>
<dbReference type="SUPFAM" id="SSF51735">
    <property type="entry name" value="NAD(P)-binding Rossmann-fold domains"/>
    <property type="match status" value="1"/>
</dbReference>
<name>A0AAD7ACQ0_9AGAR</name>
<accession>A0AAD7ACQ0</accession>
<dbReference type="GO" id="GO:0016491">
    <property type="term" value="F:oxidoreductase activity"/>
    <property type="evidence" value="ECO:0007669"/>
    <property type="project" value="UniProtKB-KW"/>
</dbReference>
<keyword evidence="2" id="KW-0560">Oxidoreductase</keyword>
<dbReference type="Proteomes" id="UP001218218">
    <property type="component" value="Unassembled WGS sequence"/>
</dbReference>
<feature type="signal peptide" evidence="4">
    <location>
        <begin position="1"/>
        <end position="19"/>
    </location>
</feature>
<evidence type="ECO:0000256" key="1">
    <source>
        <dbReference type="ARBA" id="ARBA00006484"/>
    </source>
</evidence>
<dbReference type="Gene3D" id="3.40.50.720">
    <property type="entry name" value="NAD(P)-binding Rossmann-like Domain"/>
    <property type="match status" value="1"/>
</dbReference>
<dbReference type="EMBL" id="JARIHO010000010">
    <property type="protein sequence ID" value="KAJ7354637.1"/>
    <property type="molecule type" value="Genomic_DNA"/>
</dbReference>
<dbReference type="PANTHER" id="PTHR43976">
    <property type="entry name" value="SHORT CHAIN DEHYDROGENASE"/>
    <property type="match status" value="1"/>
</dbReference>
<keyword evidence="4" id="KW-0732">Signal</keyword>
<organism evidence="5 6">
    <name type="scientific">Mycena albidolilacea</name>
    <dbReference type="NCBI Taxonomy" id="1033008"/>
    <lineage>
        <taxon>Eukaryota</taxon>
        <taxon>Fungi</taxon>
        <taxon>Dikarya</taxon>
        <taxon>Basidiomycota</taxon>
        <taxon>Agaricomycotina</taxon>
        <taxon>Agaricomycetes</taxon>
        <taxon>Agaricomycetidae</taxon>
        <taxon>Agaricales</taxon>
        <taxon>Marasmiineae</taxon>
        <taxon>Mycenaceae</taxon>
        <taxon>Mycena</taxon>
    </lineage>
</organism>
<comment type="caution">
    <text evidence="5">The sequence shown here is derived from an EMBL/GenBank/DDBJ whole genome shotgun (WGS) entry which is preliminary data.</text>
</comment>
<keyword evidence="6" id="KW-1185">Reference proteome</keyword>
<evidence type="ECO:0000256" key="2">
    <source>
        <dbReference type="ARBA" id="ARBA00023002"/>
    </source>
</evidence>
<dbReference type="Pfam" id="PF00106">
    <property type="entry name" value="adh_short"/>
    <property type="match status" value="1"/>
</dbReference>
<dbReference type="PRINTS" id="PR00081">
    <property type="entry name" value="GDHRDH"/>
</dbReference>
<dbReference type="PANTHER" id="PTHR43976:SF16">
    <property type="entry name" value="SHORT-CHAIN DEHYDROGENASE_REDUCTASE FAMILY PROTEIN"/>
    <property type="match status" value="1"/>
</dbReference>
<comment type="similarity">
    <text evidence="1 3">Belongs to the short-chain dehydrogenases/reductases (SDR) family.</text>
</comment>
<evidence type="ECO:0000256" key="4">
    <source>
        <dbReference type="SAM" id="SignalP"/>
    </source>
</evidence>
<reference evidence="5" key="1">
    <citation type="submission" date="2023-03" db="EMBL/GenBank/DDBJ databases">
        <title>Massive genome expansion in bonnet fungi (Mycena s.s.) driven by repeated elements and novel gene families across ecological guilds.</title>
        <authorList>
            <consortium name="Lawrence Berkeley National Laboratory"/>
            <person name="Harder C.B."/>
            <person name="Miyauchi S."/>
            <person name="Viragh M."/>
            <person name="Kuo A."/>
            <person name="Thoen E."/>
            <person name="Andreopoulos B."/>
            <person name="Lu D."/>
            <person name="Skrede I."/>
            <person name="Drula E."/>
            <person name="Henrissat B."/>
            <person name="Morin E."/>
            <person name="Kohler A."/>
            <person name="Barry K."/>
            <person name="LaButti K."/>
            <person name="Morin E."/>
            <person name="Salamov A."/>
            <person name="Lipzen A."/>
            <person name="Mereny Z."/>
            <person name="Hegedus B."/>
            <person name="Baldrian P."/>
            <person name="Stursova M."/>
            <person name="Weitz H."/>
            <person name="Taylor A."/>
            <person name="Grigoriev I.V."/>
            <person name="Nagy L.G."/>
            <person name="Martin F."/>
            <person name="Kauserud H."/>
        </authorList>
    </citation>
    <scope>NUCLEOTIDE SEQUENCE</scope>
    <source>
        <strain evidence="5">CBHHK002</strain>
    </source>
</reference>